<gene>
    <name evidence="3" type="ORF">BST26_08535</name>
</gene>
<dbReference type="EMBL" id="MVHS01000014">
    <property type="protein sequence ID" value="ORA71373.1"/>
    <property type="molecule type" value="Genomic_DNA"/>
</dbReference>
<dbReference type="InterPro" id="IPR005693">
    <property type="entry name" value="Mce"/>
</dbReference>
<feature type="domain" description="Mce/MlaD" evidence="2">
    <location>
        <begin position="59"/>
        <end position="133"/>
    </location>
</feature>
<accession>A0A1X0DG49</accession>
<feature type="transmembrane region" description="Helical" evidence="1">
    <location>
        <begin position="31"/>
        <end position="50"/>
    </location>
</feature>
<sequence>MFLVKLIDLFVGAVLFLFSKQRRYNPSVPLALGTIGTLALIIVTLATVALPRVWYQLRTNEYAADLANASGLTTRDPVYVAGVPAGQIEHIALAGDHVRIGFRLDAHQSLGNQTTATVRLRTVLGKRFLDVMPAGQIDPGSPNVIPLARTTVPYSIEDVGRKAVAAATGVDRHALTEAMRTVAGSIPGDNTDLRATLAGIGSAGAVFADDSEKVDSLLRISRSLSDMLVGQNDALADTVANTRGIVATLVARRDALGQSVGHMSAVLAQLATVYRDKQQEFGDLLTKLSAVTAALKNNAAAIDQTLSKVPPAIRAITNATGNGNWADVNSPSVVMPDNMLCALNIQRECR</sequence>
<dbReference type="STRING" id="444597.BST26_08535"/>
<keyword evidence="1" id="KW-0472">Membrane</keyword>
<dbReference type="NCBIfam" id="TIGR00996">
    <property type="entry name" value="Mtu_fam_mce"/>
    <property type="match status" value="1"/>
</dbReference>
<reference evidence="3 4" key="1">
    <citation type="submission" date="2016-12" db="EMBL/GenBank/DDBJ databases">
        <title>The new phylogeny of genus Mycobacterium.</title>
        <authorList>
            <person name="Tortoli E."/>
            <person name="Trovato A."/>
            <person name="Cirillo D.M."/>
        </authorList>
    </citation>
    <scope>NUCLEOTIDE SEQUENCE [LARGE SCALE GENOMIC DNA]</scope>
    <source>
        <strain evidence="3 4">DSM 45130</strain>
    </source>
</reference>
<keyword evidence="1" id="KW-0812">Transmembrane</keyword>
<dbReference type="Proteomes" id="UP000192801">
    <property type="component" value="Unassembled WGS sequence"/>
</dbReference>
<dbReference type="Pfam" id="PF02470">
    <property type="entry name" value="MlaD"/>
    <property type="match status" value="1"/>
</dbReference>
<keyword evidence="1" id="KW-1133">Transmembrane helix</keyword>
<dbReference type="InterPro" id="IPR052336">
    <property type="entry name" value="MlaD_Phospholipid_Transporter"/>
</dbReference>
<proteinExistence type="predicted"/>
<dbReference type="OrthoDB" id="3456055at2"/>
<dbReference type="InterPro" id="IPR003399">
    <property type="entry name" value="Mce/MlaD"/>
</dbReference>
<keyword evidence="4" id="KW-1185">Reference proteome</keyword>
<evidence type="ECO:0000259" key="2">
    <source>
        <dbReference type="Pfam" id="PF02470"/>
    </source>
</evidence>
<dbReference type="PANTHER" id="PTHR33371:SF18">
    <property type="entry name" value="MCE-FAMILY PROTEIN MCE3C"/>
    <property type="match status" value="1"/>
</dbReference>
<organism evidence="3 4">
    <name type="scientific">Mycolicibacterium insubricum</name>
    <dbReference type="NCBI Taxonomy" id="444597"/>
    <lineage>
        <taxon>Bacteria</taxon>
        <taxon>Bacillati</taxon>
        <taxon>Actinomycetota</taxon>
        <taxon>Actinomycetes</taxon>
        <taxon>Mycobacteriales</taxon>
        <taxon>Mycobacteriaceae</taxon>
        <taxon>Mycolicibacterium</taxon>
    </lineage>
</organism>
<protein>
    <submittedName>
        <fullName evidence="3">Virulence factor Mce</fullName>
    </submittedName>
</protein>
<dbReference type="GO" id="GO:0005576">
    <property type="term" value="C:extracellular region"/>
    <property type="evidence" value="ECO:0007669"/>
    <property type="project" value="TreeGrafter"/>
</dbReference>
<dbReference type="AlphaFoldDB" id="A0A1X0DG49"/>
<dbReference type="PANTHER" id="PTHR33371">
    <property type="entry name" value="INTERMEMBRANE PHOSPHOLIPID TRANSPORT SYSTEM BINDING PROTEIN MLAD-RELATED"/>
    <property type="match status" value="1"/>
</dbReference>
<comment type="caution">
    <text evidence="3">The sequence shown here is derived from an EMBL/GenBank/DDBJ whole genome shotgun (WGS) entry which is preliminary data.</text>
</comment>
<evidence type="ECO:0000256" key="1">
    <source>
        <dbReference type="SAM" id="Phobius"/>
    </source>
</evidence>
<evidence type="ECO:0000313" key="4">
    <source>
        <dbReference type="Proteomes" id="UP000192801"/>
    </source>
</evidence>
<name>A0A1X0DG49_9MYCO</name>
<evidence type="ECO:0000313" key="3">
    <source>
        <dbReference type="EMBL" id="ORA71373.1"/>
    </source>
</evidence>